<keyword evidence="16" id="KW-1185">Reference proteome</keyword>
<evidence type="ECO:0000313" key="16">
    <source>
        <dbReference type="Proteomes" id="UP000241074"/>
    </source>
</evidence>
<dbReference type="GO" id="GO:0016829">
    <property type="term" value="F:lyase activity"/>
    <property type="evidence" value="ECO:0007669"/>
    <property type="project" value="UniProtKB-KW"/>
</dbReference>
<feature type="domain" description="Glutamine amidotransferase" evidence="14">
    <location>
        <begin position="5"/>
        <end position="194"/>
    </location>
</feature>
<evidence type="ECO:0000256" key="8">
    <source>
        <dbReference type="ARBA" id="ARBA00023102"/>
    </source>
</evidence>
<evidence type="ECO:0000313" key="15">
    <source>
        <dbReference type="EMBL" id="AVQ00023.1"/>
    </source>
</evidence>
<dbReference type="GO" id="GO:0005737">
    <property type="term" value="C:cytoplasm"/>
    <property type="evidence" value="ECO:0007669"/>
    <property type="project" value="UniProtKB-SubCell"/>
</dbReference>
<dbReference type="EC" id="3.5.1.2" evidence="12"/>
<evidence type="ECO:0000256" key="6">
    <source>
        <dbReference type="ARBA" id="ARBA00022801"/>
    </source>
</evidence>
<dbReference type="GO" id="GO:0000107">
    <property type="term" value="F:imidazoleglycerol-phosphate synthase activity"/>
    <property type="evidence" value="ECO:0007669"/>
    <property type="project" value="UniProtKB-UniRule"/>
</dbReference>
<dbReference type="PANTHER" id="PTHR42701">
    <property type="entry name" value="IMIDAZOLE GLYCEROL PHOSPHATE SYNTHASE SUBUNIT HISH"/>
    <property type="match status" value="1"/>
</dbReference>
<dbReference type="GO" id="GO:0004359">
    <property type="term" value="F:glutaminase activity"/>
    <property type="evidence" value="ECO:0007669"/>
    <property type="project" value="UniProtKB-EC"/>
</dbReference>
<sequence>MDVVLLESGGSNIQSVKAAFARLGVEACMTADPERIRRATHVVLPGVGAAAAAMATLKSNGLIDLIPTLTQPLLGVCVGMQLLFEHSEEGDTRCLGLLPGVVRRFDRVAGLRIPHMGWNQLTIAAPHPLLAGISMGSYAYFVHSYHAAPGPSTLATCDYGGAFAAVVGAGNIFGAQLHPERSALVGSRLLQNFLSIRT</sequence>
<evidence type="ECO:0000256" key="1">
    <source>
        <dbReference type="ARBA" id="ARBA00004496"/>
    </source>
</evidence>
<dbReference type="KEGG" id="xba:C7S18_06755"/>
<comment type="catalytic activity">
    <reaction evidence="11 12">
        <text>L-glutamine + H2O = L-glutamate + NH4(+)</text>
        <dbReference type="Rhea" id="RHEA:15889"/>
        <dbReference type="ChEBI" id="CHEBI:15377"/>
        <dbReference type="ChEBI" id="CHEBI:28938"/>
        <dbReference type="ChEBI" id="CHEBI:29985"/>
        <dbReference type="ChEBI" id="CHEBI:58359"/>
        <dbReference type="EC" id="3.5.1.2"/>
    </reaction>
</comment>
<comment type="subunit">
    <text evidence="3 12">Heterodimer of HisH and HisF.</text>
</comment>
<name>A0A2P1PYU1_9GAMM</name>
<organism evidence="15 16">
    <name type="scientific">Ahniella affigens</name>
    <dbReference type="NCBI Taxonomy" id="2021234"/>
    <lineage>
        <taxon>Bacteria</taxon>
        <taxon>Pseudomonadati</taxon>
        <taxon>Pseudomonadota</taxon>
        <taxon>Gammaproteobacteria</taxon>
        <taxon>Lysobacterales</taxon>
        <taxon>Rhodanobacteraceae</taxon>
        <taxon>Ahniella</taxon>
    </lineage>
</organism>
<dbReference type="InterPro" id="IPR010139">
    <property type="entry name" value="Imidazole-glycPsynth_HisH"/>
</dbReference>
<dbReference type="InterPro" id="IPR029062">
    <property type="entry name" value="Class_I_gatase-like"/>
</dbReference>
<reference evidence="15 16" key="1">
    <citation type="submission" date="2018-03" db="EMBL/GenBank/DDBJ databases">
        <title>Ahniella affigens gen. nov., sp. nov., a gammaproteobacterium isolated from sandy soil near a stream.</title>
        <authorList>
            <person name="Ko Y."/>
            <person name="Kim J.-H."/>
        </authorList>
    </citation>
    <scope>NUCLEOTIDE SEQUENCE [LARGE SCALE GENOMIC DNA]</scope>
    <source>
        <strain evidence="15 16">D13</strain>
    </source>
</reference>
<comment type="function">
    <text evidence="12">IGPS catalyzes the conversion of PRFAR and glutamine to IGP, AICAR and glutamate. The HisH subunit catalyzes the hydrolysis of glutamine to glutamate and ammonia as part of the synthesis of IGP and AICAR. The resulting ammonia molecule is channeled to the active site of HisF.</text>
</comment>
<keyword evidence="5 12" id="KW-0028">Amino-acid biosynthesis</keyword>
<keyword evidence="4 12" id="KW-0963">Cytoplasm</keyword>
<dbReference type="Proteomes" id="UP000241074">
    <property type="component" value="Chromosome"/>
</dbReference>
<comment type="catalytic activity">
    <reaction evidence="10 12">
        <text>5-[(5-phospho-1-deoxy-D-ribulos-1-ylimino)methylamino]-1-(5-phospho-beta-D-ribosyl)imidazole-4-carboxamide + L-glutamine = D-erythro-1-(imidazol-4-yl)glycerol 3-phosphate + 5-amino-1-(5-phospho-beta-D-ribosyl)imidazole-4-carboxamide + L-glutamate + H(+)</text>
        <dbReference type="Rhea" id="RHEA:24793"/>
        <dbReference type="ChEBI" id="CHEBI:15378"/>
        <dbReference type="ChEBI" id="CHEBI:29985"/>
        <dbReference type="ChEBI" id="CHEBI:58278"/>
        <dbReference type="ChEBI" id="CHEBI:58359"/>
        <dbReference type="ChEBI" id="CHEBI:58475"/>
        <dbReference type="ChEBI" id="CHEBI:58525"/>
        <dbReference type="EC" id="4.3.2.10"/>
    </reaction>
</comment>
<reference evidence="15 16" key="2">
    <citation type="submission" date="2018-03" db="EMBL/GenBank/DDBJ databases">
        <authorList>
            <person name="Keele B.F."/>
        </authorList>
    </citation>
    <scope>NUCLEOTIDE SEQUENCE [LARGE SCALE GENOMIC DNA]</scope>
    <source>
        <strain evidence="15 16">D13</strain>
    </source>
</reference>
<accession>A0A2P1PYU1</accession>
<dbReference type="SUPFAM" id="SSF52317">
    <property type="entry name" value="Class I glutamine amidotransferase-like"/>
    <property type="match status" value="1"/>
</dbReference>
<dbReference type="AlphaFoldDB" id="A0A2P1PYU1"/>
<evidence type="ECO:0000256" key="9">
    <source>
        <dbReference type="ARBA" id="ARBA00023239"/>
    </source>
</evidence>
<comment type="pathway">
    <text evidence="2 12">Amino-acid biosynthesis; L-histidine biosynthesis; L-histidine from 5-phospho-alpha-D-ribose 1-diphosphate: step 5/9.</text>
</comment>
<evidence type="ECO:0000256" key="7">
    <source>
        <dbReference type="ARBA" id="ARBA00022962"/>
    </source>
</evidence>
<evidence type="ECO:0000256" key="12">
    <source>
        <dbReference type="HAMAP-Rule" id="MF_00278"/>
    </source>
</evidence>
<feature type="active site" evidence="12 13">
    <location>
        <position position="180"/>
    </location>
</feature>
<dbReference type="NCBIfam" id="TIGR01855">
    <property type="entry name" value="IMP_synth_hisH"/>
    <property type="match status" value="1"/>
</dbReference>
<dbReference type="FunFam" id="3.40.50.880:FF:000009">
    <property type="entry name" value="Imidazole glycerol phosphate synthase subunit HisH"/>
    <property type="match status" value="1"/>
</dbReference>
<dbReference type="GO" id="GO:0000105">
    <property type="term" value="P:L-histidine biosynthetic process"/>
    <property type="evidence" value="ECO:0007669"/>
    <property type="project" value="UniProtKB-UniRule"/>
</dbReference>
<comment type="subcellular location">
    <subcellularLocation>
        <location evidence="1 12">Cytoplasm</location>
    </subcellularLocation>
</comment>
<dbReference type="InterPro" id="IPR017926">
    <property type="entry name" value="GATASE"/>
</dbReference>
<evidence type="ECO:0000259" key="14">
    <source>
        <dbReference type="Pfam" id="PF00117"/>
    </source>
</evidence>
<dbReference type="EMBL" id="CP027860">
    <property type="protein sequence ID" value="AVQ00023.1"/>
    <property type="molecule type" value="Genomic_DNA"/>
</dbReference>
<evidence type="ECO:0000256" key="10">
    <source>
        <dbReference type="ARBA" id="ARBA00047838"/>
    </source>
</evidence>
<feature type="active site" description="Nucleophile" evidence="12 13">
    <location>
        <position position="77"/>
    </location>
</feature>
<evidence type="ECO:0000256" key="13">
    <source>
        <dbReference type="PIRSR" id="PIRSR000495-1"/>
    </source>
</evidence>
<keyword evidence="8 12" id="KW-0368">Histidine biosynthesis</keyword>
<evidence type="ECO:0000256" key="4">
    <source>
        <dbReference type="ARBA" id="ARBA00022490"/>
    </source>
</evidence>
<dbReference type="UniPathway" id="UPA00031">
    <property type="reaction ID" value="UER00010"/>
</dbReference>
<proteinExistence type="inferred from homology"/>
<dbReference type="PIRSF" id="PIRSF000495">
    <property type="entry name" value="Amidotransf_hisH"/>
    <property type="match status" value="1"/>
</dbReference>
<evidence type="ECO:0000256" key="11">
    <source>
        <dbReference type="ARBA" id="ARBA00049534"/>
    </source>
</evidence>
<evidence type="ECO:0000256" key="5">
    <source>
        <dbReference type="ARBA" id="ARBA00022605"/>
    </source>
</evidence>
<dbReference type="Gene3D" id="3.40.50.880">
    <property type="match status" value="1"/>
</dbReference>
<dbReference type="CDD" id="cd01748">
    <property type="entry name" value="GATase1_IGP_Synthase"/>
    <property type="match status" value="1"/>
</dbReference>
<keyword evidence="9 12" id="KW-0456">Lyase</keyword>
<dbReference type="PANTHER" id="PTHR42701:SF1">
    <property type="entry name" value="IMIDAZOLE GLYCEROL PHOSPHATE SYNTHASE SUBUNIT HISH"/>
    <property type="match status" value="1"/>
</dbReference>
<evidence type="ECO:0000256" key="2">
    <source>
        <dbReference type="ARBA" id="ARBA00005091"/>
    </source>
</evidence>
<dbReference type="Pfam" id="PF00117">
    <property type="entry name" value="GATase"/>
    <property type="match status" value="1"/>
</dbReference>
<keyword evidence="6 12" id="KW-0378">Hydrolase</keyword>
<evidence type="ECO:0000256" key="3">
    <source>
        <dbReference type="ARBA" id="ARBA00011152"/>
    </source>
</evidence>
<dbReference type="EC" id="4.3.2.10" evidence="12"/>
<feature type="active site" evidence="12 13">
    <location>
        <position position="178"/>
    </location>
</feature>
<gene>
    <name evidence="12 15" type="primary">hisH</name>
    <name evidence="15" type="ORF">C7S18_06755</name>
</gene>
<protein>
    <recommendedName>
        <fullName evidence="12">Imidazole glycerol phosphate synthase subunit HisH</fullName>
        <ecNumber evidence="12">4.3.2.10</ecNumber>
    </recommendedName>
    <alternativeName>
        <fullName evidence="12">IGP synthase glutaminase subunit</fullName>
        <ecNumber evidence="12">3.5.1.2</ecNumber>
    </alternativeName>
    <alternativeName>
        <fullName evidence="12">IGP synthase subunit HisH</fullName>
    </alternativeName>
    <alternativeName>
        <fullName evidence="12">ImGP synthase subunit HisH</fullName>
        <shortName evidence="12">IGPS subunit HisH</shortName>
    </alternativeName>
</protein>
<dbReference type="PROSITE" id="PS51273">
    <property type="entry name" value="GATASE_TYPE_1"/>
    <property type="match status" value="1"/>
</dbReference>
<keyword evidence="7 12" id="KW-0315">Glutamine amidotransferase</keyword>
<dbReference type="OrthoDB" id="9807137at2"/>
<dbReference type="HAMAP" id="MF_00278">
    <property type="entry name" value="HisH"/>
    <property type="match status" value="1"/>
</dbReference>